<protein>
    <recommendedName>
        <fullName evidence="4">4-alpha-glucanotransferase</fullName>
        <ecNumber evidence="3">2.4.1.25</ecNumber>
    </recommendedName>
    <alternativeName>
        <fullName evidence="8">Amylomaltase</fullName>
    </alternativeName>
    <alternativeName>
        <fullName evidence="9">Disproportionating enzyme</fullName>
    </alternativeName>
</protein>
<dbReference type="Pfam" id="PF02446">
    <property type="entry name" value="Glyco_hydro_77"/>
    <property type="match status" value="1"/>
</dbReference>
<evidence type="ECO:0000256" key="3">
    <source>
        <dbReference type="ARBA" id="ARBA00012560"/>
    </source>
</evidence>
<reference evidence="10 11" key="1">
    <citation type="submission" date="2019-11" db="EMBL/GenBank/DDBJ databases">
        <title>Acidiferrimicrobium australis gen. nov., sp. nov., an acidophilic and obligately heterotrophic, member of the Actinobacteria that catalyses dissimilatory oxido- reduction of iron isolated from metal-rich acidic water in Chile.</title>
        <authorList>
            <person name="Gonzalez D."/>
            <person name="Huber K."/>
            <person name="Hedrich S."/>
            <person name="Rojas-Villalobos C."/>
            <person name="Quatrini R."/>
            <person name="Dinamarca M.A."/>
            <person name="Schwarz A."/>
            <person name="Canales C."/>
            <person name="Nancucheo I."/>
        </authorList>
    </citation>
    <scope>NUCLEOTIDE SEQUENCE [LARGE SCALE GENOMIC DNA]</scope>
    <source>
        <strain evidence="10 11">USS-CCA1</strain>
    </source>
</reference>
<evidence type="ECO:0000256" key="2">
    <source>
        <dbReference type="ARBA" id="ARBA00005684"/>
    </source>
</evidence>
<dbReference type="Proteomes" id="UP000437736">
    <property type="component" value="Unassembled WGS sequence"/>
</dbReference>
<evidence type="ECO:0000313" key="11">
    <source>
        <dbReference type="Proteomes" id="UP000437736"/>
    </source>
</evidence>
<keyword evidence="7" id="KW-0119">Carbohydrate metabolism</keyword>
<dbReference type="SUPFAM" id="SSF51445">
    <property type="entry name" value="(Trans)glycosidases"/>
    <property type="match status" value="1"/>
</dbReference>
<dbReference type="InterPro" id="IPR017853">
    <property type="entry name" value="GH"/>
</dbReference>
<comment type="catalytic activity">
    <reaction evidence="1">
        <text>Transfers a segment of a (1-&gt;4)-alpha-D-glucan to a new position in an acceptor, which may be glucose or a (1-&gt;4)-alpha-D-glucan.</text>
        <dbReference type="EC" id="2.4.1.25"/>
    </reaction>
</comment>
<dbReference type="Gene3D" id="3.20.20.80">
    <property type="entry name" value="Glycosidases"/>
    <property type="match status" value="1"/>
</dbReference>
<evidence type="ECO:0000256" key="4">
    <source>
        <dbReference type="ARBA" id="ARBA00020295"/>
    </source>
</evidence>
<gene>
    <name evidence="10" type="ORF">GHK86_00220</name>
</gene>
<feature type="non-terminal residue" evidence="10">
    <location>
        <position position="317"/>
    </location>
</feature>
<dbReference type="PANTHER" id="PTHR32438:SF5">
    <property type="entry name" value="4-ALPHA-GLUCANOTRANSFERASE DPE1, CHLOROPLASTIC_AMYLOPLASTIC"/>
    <property type="match status" value="1"/>
</dbReference>
<comment type="similarity">
    <text evidence="2">Belongs to the disproportionating enzyme family.</text>
</comment>
<evidence type="ECO:0000313" key="10">
    <source>
        <dbReference type="EMBL" id="MST31155.1"/>
    </source>
</evidence>
<accession>A0ABW9QN41</accession>
<name>A0ABW9QN41_9ACTN</name>
<sequence>MVDPRAWAVEPGYHDTAGRWREAPDATVQAVLGAMGALEPGRPHPDEDPSLLATVRLDHPLPTLPSGVVHLEDGGELRLADGVLPPDVPLGYHRLAPDDGPERRLIVSPGRCPDAHGSRWGWAAQLYATRSRASWGMGDLADLRTLTEWGRRFGAELTLLNPLHAGPPGPHPQPSPYFPSSRCFANPLYLRIEDIPGADRLDGLDRLAAAGRALNAERRIDRDRVWALKSEALERLFAETSGSPEVAAGLDAYLAERGEALVGFATFNALAERHGLPWQAWPAELRHPDAPAVRAFAAGDEGRRRVRYHAWLQWQLD</sequence>
<dbReference type="EC" id="2.4.1.25" evidence="3"/>
<evidence type="ECO:0000256" key="9">
    <source>
        <dbReference type="ARBA" id="ARBA00031501"/>
    </source>
</evidence>
<evidence type="ECO:0000256" key="5">
    <source>
        <dbReference type="ARBA" id="ARBA00022676"/>
    </source>
</evidence>
<keyword evidence="5" id="KW-0328">Glycosyltransferase</keyword>
<comment type="caution">
    <text evidence="10">The sequence shown here is derived from an EMBL/GenBank/DDBJ whole genome shotgun (WGS) entry which is preliminary data.</text>
</comment>
<evidence type="ECO:0000256" key="8">
    <source>
        <dbReference type="ARBA" id="ARBA00031423"/>
    </source>
</evidence>
<keyword evidence="6" id="KW-0808">Transferase</keyword>
<evidence type="ECO:0000256" key="6">
    <source>
        <dbReference type="ARBA" id="ARBA00022679"/>
    </source>
</evidence>
<evidence type="ECO:0000256" key="1">
    <source>
        <dbReference type="ARBA" id="ARBA00000439"/>
    </source>
</evidence>
<dbReference type="InterPro" id="IPR003385">
    <property type="entry name" value="Glyco_hydro_77"/>
</dbReference>
<keyword evidence="11" id="KW-1185">Reference proteome</keyword>
<dbReference type="PANTHER" id="PTHR32438">
    <property type="entry name" value="4-ALPHA-GLUCANOTRANSFERASE DPE1, CHLOROPLASTIC/AMYLOPLASTIC"/>
    <property type="match status" value="1"/>
</dbReference>
<evidence type="ECO:0000256" key="7">
    <source>
        <dbReference type="ARBA" id="ARBA00023277"/>
    </source>
</evidence>
<dbReference type="EMBL" id="WJHE01000009">
    <property type="protein sequence ID" value="MST31155.1"/>
    <property type="molecule type" value="Genomic_DNA"/>
</dbReference>
<organism evidence="10 11">
    <name type="scientific">Acidiferrimicrobium australe</name>
    <dbReference type="NCBI Taxonomy" id="2664430"/>
    <lineage>
        <taxon>Bacteria</taxon>
        <taxon>Bacillati</taxon>
        <taxon>Actinomycetota</taxon>
        <taxon>Acidimicrobiia</taxon>
        <taxon>Acidimicrobiales</taxon>
        <taxon>Acidimicrobiaceae</taxon>
        <taxon>Acidiferrimicrobium</taxon>
    </lineage>
</organism>
<proteinExistence type="inferred from homology"/>